<dbReference type="InterPro" id="IPR018247">
    <property type="entry name" value="EF_Hand_1_Ca_BS"/>
</dbReference>
<reference evidence="4 5" key="1">
    <citation type="submission" date="2019-09" db="EMBL/GenBank/DDBJ databases">
        <authorList>
            <person name="Park J.-S."/>
            <person name="Choi H.-J."/>
        </authorList>
    </citation>
    <scope>NUCLEOTIDE SEQUENCE [LARGE SCALE GENOMIC DNA]</scope>
    <source>
        <strain evidence="4 5">176SS1-4</strain>
    </source>
</reference>
<dbReference type="AlphaFoldDB" id="A0A5J5GJ78"/>
<dbReference type="PROSITE" id="PS00018">
    <property type="entry name" value="EF_HAND_1"/>
    <property type="match status" value="2"/>
</dbReference>
<comment type="caution">
    <text evidence="4">The sequence shown here is derived from an EMBL/GenBank/DDBJ whole genome shotgun (WGS) entry which is preliminary data.</text>
</comment>
<dbReference type="RefSeq" id="WP_150445075.1">
    <property type="nucleotide sequence ID" value="NZ_VYQE01000003.1"/>
</dbReference>
<keyword evidence="5" id="KW-1185">Reference proteome</keyword>
<feature type="compositionally biased region" description="Basic and acidic residues" evidence="1">
    <location>
        <begin position="103"/>
        <end position="116"/>
    </location>
</feature>
<feature type="compositionally biased region" description="Gly residues" evidence="1">
    <location>
        <begin position="138"/>
        <end position="152"/>
    </location>
</feature>
<keyword evidence="2" id="KW-0732">Signal</keyword>
<proteinExistence type="predicted"/>
<evidence type="ECO:0000259" key="3">
    <source>
        <dbReference type="PROSITE" id="PS50222"/>
    </source>
</evidence>
<dbReference type="SUPFAM" id="SSF47473">
    <property type="entry name" value="EF-hand"/>
    <property type="match status" value="1"/>
</dbReference>
<evidence type="ECO:0000313" key="5">
    <source>
        <dbReference type="Proteomes" id="UP000326554"/>
    </source>
</evidence>
<dbReference type="EMBL" id="VYQE01000003">
    <property type="protein sequence ID" value="KAA9007793.1"/>
    <property type="molecule type" value="Genomic_DNA"/>
</dbReference>
<gene>
    <name evidence="4" type="ORF">F3S47_09700</name>
</gene>
<feature type="chain" id="PRO_5023852182" description="EF-hand domain-containing protein" evidence="2">
    <location>
        <begin position="21"/>
        <end position="152"/>
    </location>
</feature>
<dbReference type="Proteomes" id="UP000326554">
    <property type="component" value="Unassembled WGS sequence"/>
</dbReference>
<evidence type="ECO:0000256" key="1">
    <source>
        <dbReference type="SAM" id="MobiDB-lite"/>
    </source>
</evidence>
<evidence type="ECO:0000313" key="4">
    <source>
        <dbReference type="EMBL" id="KAA9007793.1"/>
    </source>
</evidence>
<feature type="region of interest" description="Disordered" evidence="1">
    <location>
        <begin position="68"/>
        <end position="152"/>
    </location>
</feature>
<name>A0A5J5GJ78_9RHOB</name>
<feature type="compositionally biased region" description="Acidic residues" evidence="1">
    <location>
        <begin position="74"/>
        <end position="96"/>
    </location>
</feature>
<dbReference type="Gene3D" id="1.10.238.10">
    <property type="entry name" value="EF-hand"/>
    <property type="match status" value="1"/>
</dbReference>
<dbReference type="GO" id="GO:0005509">
    <property type="term" value="F:calcium ion binding"/>
    <property type="evidence" value="ECO:0007669"/>
    <property type="project" value="InterPro"/>
</dbReference>
<protein>
    <recommendedName>
        <fullName evidence="3">EF-hand domain-containing protein</fullName>
    </recommendedName>
</protein>
<feature type="signal peptide" evidence="2">
    <location>
        <begin position="1"/>
        <end position="20"/>
    </location>
</feature>
<sequence length="152" mass="15901">MKTRALAAGLAALLGTSALAQDVTFADIDTNDDGFLEPTELRTAFGNQAQGALNSLDRDGDGLVSLEEVVARQEDDDDDDDDLDEDDEDDDDDDGDGPSARGLEARELKGDNRSERGATASQAGGNNRSDRGTERSNNGGGNGNRGNGNGRN</sequence>
<organism evidence="4 5">
    <name type="scientific">Histidinibacterium aquaticum</name>
    <dbReference type="NCBI Taxonomy" id="2613962"/>
    <lineage>
        <taxon>Bacteria</taxon>
        <taxon>Pseudomonadati</taxon>
        <taxon>Pseudomonadota</taxon>
        <taxon>Alphaproteobacteria</taxon>
        <taxon>Rhodobacterales</taxon>
        <taxon>Paracoccaceae</taxon>
        <taxon>Histidinibacterium</taxon>
    </lineage>
</organism>
<dbReference type="Pfam" id="PF13202">
    <property type="entry name" value="EF-hand_5"/>
    <property type="match status" value="2"/>
</dbReference>
<accession>A0A5J5GJ78</accession>
<dbReference type="InterPro" id="IPR002048">
    <property type="entry name" value="EF_hand_dom"/>
</dbReference>
<evidence type="ECO:0000256" key="2">
    <source>
        <dbReference type="SAM" id="SignalP"/>
    </source>
</evidence>
<dbReference type="PROSITE" id="PS50222">
    <property type="entry name" value="EF_HAND_2"/>
    <property type="match status" value="1"/>
</dbReference>
<dbReference type="InterPro" id="IPR011992">
    <property type="entry name" value="EF-hand-dom_pair"/>
</dbReference>
<feature type="domain" description="EF-hand" evidence="3">
    <location>
        <begin position="25"/>
        <end position="51"/>
    </location>
</feature>